<accession>A0ACC2N3W7</accession>
<gene>
    <name evidence="1" type="ORF">QAD02_006042</name>
</gene>
<sequence length="539" mass="61335">MHTTGIKMGRAMGVQRFIRTIHESNTPQEPPKVPEKNIESTVEDAEVVPSTSSSKSSTETLKRRLPGASSKKEQNGTSAKTPKKSSSLTVNGGPESPQQLSCSQSTCSPQTKMLPHIFSRYNTIREMLSDHPQGREIIDVHDEIDNQKASPKRLRRDLVRKVIAEMVTTRSEKYPPHEAKLAAAIAIVTEFPRLKNRFAPLGYEHFYHPERKTGFLKNRLGEIARNLPLSERKYNTSAKRVVATSSKLVSSSEVKVGSISLLPDEEEQAMISSMNRKDPSKEKDKEIIDDLMDKTFYNRSQWILETAPAVAQVLKKYTQLKDSDGDQVDLEFNRMQKNKGDAFIPKFPSFFEGRLIHYAKSEEPSLFEKFEDEKNSSKNKEKLDNVPQSNRREPGQLKDKRCDPQDSLLKISTDFADPGTYIRNVRREGCTSVQPYILGLGTETKRFYFVVADDSIFSRKNNTDLVSAFDLLFEIYYVFNLDYPPQIQYFYNFIETYIYGCKDSATDATADLYVTLCGIEEQPPVQEKDNSLDESYDSD</sequence>
<protein>
    <submittedName>
        <fullName evidence="1">Uncharacterized protein</fullName>
    </submittedName>
</protein>
<comment type="caution">
    <text evidence="1">The sequence shown here is derived from an EMBL/GenBank/DDBJ whole genome shotgun (WGS) entry which is preliminary data.</text>
</comment>
<evidence type="ECO:0000313" key="2">
    <source>
        <dbReference type="Proteomes" id="UP001239111"/>
    </source>
</evidence>
<organism evidence="1 2">
    <name type="scientific">Eretmocerus hayati</name>
    <dbReference type="NCBI Taxonomy" id="131215"/>
    <lineage>
        <taxon>Eukaryota</taxon>
        <taxon>Metazoa</taxon>
        <taxon>Ecdysozoa</taxon>
        <taxon>Arthropoda</taxon>
        <taxon>Hexapoda</taxon>
        <taxon>Insecta</taxon>
        <taxon>Pterygota</taxon>
        <taxon>Neoptera</taxon>
        <taxon>Endopterygota</taxon>
        <taxon>Hymenoptera</taxon>
        <taxon>Apocrita</taxon>
        <taxon>Proctotrupomorpha</taxon>
        <taxon>Chalcidoidea</taxon>
        <taxon>Aphelinidae</taxon>
        <taxon>Aphelininae</taxon>
        <taxon>Eretmocerus</taxon>
    </lineage>
</organism>
<reference evidence="1" key="1">
    <citation type="submission" date="2023-04" db="EMBL/GenBank/DDBJ databases">
        <title>A chromosome-level genome assembly of the parasitoid wasp Eretmocerus hayati.</title>
        <authorList>
            <person name="Zhong Y."/>
            <person name="Liu S."/>
            <person name="Liu Y."/>
        </authorList>
    </citation>
    <scope>NUCLEOTIDE SEQUENCE</scope>
    <source>
        <strain evidence="1">ZJU_SS_LIU_2023</strain>
    </source>
</reference>
<name>A0ACC2N3W7_9HYME</name>
<dbReference type="Proteomes" id="UP001239111">
    <property type="component" value="Chromosome 4"/>
</dbReference>
<keyword evidence="2" id="KW-1185">Reference proteome</keyword>
<dbReference type="EMBL" id="CM056744">
    <property type="protein sequence ID" value="KAJ8664380.1"/>
    <property type="molecule type" value="Genomic_DNA"/>
</dbReference>
<evidence type="ECO:0000313" key="1">
    <source>
        <dbReference type="EMBL" id="KAJ8664380.1"/>
    </source>
</evidence>
<proteinExistence type="predicted"/>